<feature type="compositionally biased region" description="Basic and acidic residues" evidence="2">
    <location>
        <begin position="198"/>
        <end position="221"/>
    </location>
</feature>
<feature type="compositionally biased region" description="Acidic residues" evidence="2">
    <location>
        <begin position="98"/>
        <end position="109"/>
    </location>
</feature>
<feature type="compositionally biased region" description="Basic and acidic residues" evidence="2">
    <location>
        <begin position="121"/>
        <end position="143"/>
    </location>
</feature>
<dbReference type="GO" id="GO:0009737">
    <property type="term" value="P:response to abscisic acid"/>
    <property type="evidence" value="ECO:0007669"/>
    <property type="project" value="TreeGrafter"/>
</dbReference>
<evidence type="ECO:0008006" key="5">
    <source>
        <dbReference type="Google" id="ProtNLM"/>
    </source>
</evidence>
<dbReference type="GO" id="GO:0009414">
    <property type="term" value="P:response to water deprivation"/>
    <property type="evidence" value="ECO:0007669"/>
    <property type="project" value="TreeGrafter"/>
</dbReference>
<dbReference type="PANTHER" id="PTHR33346:SF2">
    <property type="entry name" value="DEHYDRIN ERD14"/>
    <property type="match status" value="1"/>
</dbReference>
<protein>
    <recommendedName>
        <fullName evidence="5">Dehydrin</fullName>
    </recommendedName>
</protein>
<keyword evidence="4" id="KW-1185">Reference proteome</keyword>
<gene>
    <name evidence="3" type="ORF">HU200_007215</name>
</gene>
<dbReference type="GO" id="GO:0005829">
    <property type="term" value="C:cytosol"/>
    <property type="evidence" value="ECO:0007669"/>
    <property type="project" value="TreeGrafter"/>
</dbReference>
<comment type="similarity">
    <text evidence="1">Belongs to the plant dehydrin family.</text>
</comment>
<feature type="compositionally biased region" description="Low complexity" evidence="2">
    <location>
        <begin position="222"/>
        <end position="232"/>
    </location>
</feature>
<dbReference type="InterPro" id="IPR000167">
    <property type="entry name" value="Dehydrin"/>
</dbReference>
<dbReference type="GO" id="GO:0016020">
    <property type="term" value="C:membrane"/>
    <property type="evidence" value="ECO:0007669"/>
    <property type="project" value="TreeGrafter"/>
</dbReference>
<dbReference type="AlphaFoldDB" id="A0A835FN94"/>
<evidence type="ECO:0000313" key="4">
    <source>
        <dbReference type="Proteomes" id="UP000636709"/>
    </source>
</evidence>
<dbReference type="Proteomes" id="UP000636709">
    <property type="component" value="Unassembled WGS sequence"/>
</dbReference>
<reference evidence="3" key="1">
    <citation type="submission" date="2020-07" db="EMBL/GenBank/DDBJ databases">
        <title>Genome sequence and genetic diversity analysis of an under-domesticated orphan crop, white fonio (Digitaria exilis).</title>
        <authorList>
            <person name="Bennetzen J.L."/>
            <person name="Chen S."/>
            <person name="Ma X."/>
            <person name="Wang X."/>
            <person name="Yssel A.E.J."/>
            <person name="Chaluvadi S.R."/>
            <person name="Johnson M."/>
            <person name="Gangashetty P."/>
            <person name="Hamidou F."/>
            <person name="Sanogo M.D."/>
            <person name="Zwaenepoel A."/>
            <person name="Wallace J."/>
            <person name="Van De Peer Y."/>
            <person name="Van Deynze A."/>
        </authorList>
    </citation>
    <scope>NUCLEOTIDE SEQUENCE</scope>
    <source>
        <tissue evidence="3">Leaves</tissue>
    </source>
</reference>
<sequence length="289" mass="31637">MEDERNTQYHHQSAEAQEKLPADQVEVKDRGLLDTLLGRKKPEEKKPEDELATGMEKVTVSEPEKHDEHKKEEHGNGEKKESLLAKLHRTSSSSSSSSDEEEEVIDENGEIVKRRKKKGLKEKIKEKLPGGHKDGHVEGEHHTVPVPAPPVQTHAYKEDDHPPYVPPPTPLPVETHVHHHEHATVVQKVEDDTPPAPEEEKKGLLDKIKEKLPGGHKKPEDATAAAPAVHAPAPTPHGEDVGSPDGKEKKGLLGKIMDKIPGYNKGSGEEDHKATGGAAAAGEHKTSSY</sequence>
<evidence type="ECO:0000313" key="3">
    <source>
        <dbReference type="EMBL" id="KAF8768662.1"/>
    </source>
</evidence>
<dbReference type="OrthoDB" id="1934367at2759"/>
<comment type="caution">
    <text evidence="3">The sequence shown here is derived from an EMBL/GenBank/DDBJ whole genome shotgun (WGS) entry which is preliminary data.</text>
</comment>
<dbReference type="PROSITE" id="PS00315">
    <property type="entry name" value="DEHYDRIN_1"/>
    <property type="match status" value="1"/>
</dbReference>
<dbReference type="InterPro" id="IPR030513">
    <property type="entry name" value="Dehydrin_CS"/>
</dbReference>
<feature type="compositionally biased region" description="Basic and acidic residues" evidence="2">
    <location>
        <begin position="40"/>
        <end position="49"/>
    </location>
</feature>
<feature type="compositionally biased region" description="Basic and acidic residues" evidence="2">
    <location>
        <begin position="62"/>
        <end position="83"/>
    </location>
</feature>
<feature type="region of interest" description="Disordered" evidence="2">
    <location>
        <begin position="1"/>
        <end position="289"/>
    </location>
</feature>
<dbReference type="GO" id="GO:0009631">
    <property type="term" value="P:cold acclimation"/>
    <property type="evidence" value="ECO:0007669"/>
    <property type="project" value="TreeGrafter"/>
</dbReference>
<feature type="compositionally biased region" description="Basic and acidic residues" evidence="2">
    <location>
        <begin position="237"/>
        <end position="251"/>
    </location>
</feature>
<evidence type="ECO:0000256" key="2">
    <source>
        <dbReference type="SAM" id="MobiDB-lite"/>
    </source>
</evidence>
<name>A0A835FN94_9POAL</name>
<feature type="compositionally biased region" description="Basic and acidic residues" evidence="2">
    <location>
        <begin position="1"/>
        <end position="32"/>
    </location>
</feature>
<dbReference type="PANTHER" id="PTHR33346">
    <property type="entry name" value="DEHYDRIN XERO 2-RELATED"/>
    <property type="match status" value="1"/>
</dbReference>
<dbReference type="Pfam" id="PF00257">
    <property type="entry name" value="Dehydrin"/>
    <property type="match status" value="2"/>
</dbReference>
<dbReference type="PROSITE" id="PS00823">
    <property type="entry name" value="DEHYDRIN_2"/>
    <property type="match status" value="2"/>
</dbReference>
<organism evidence="3 4">
    <name type="scientific">Digitaria exilis</name>
    <dbReference type="NCBI Taxonomy" id="1010633"/>
    <lineage>
        <taxon>Eukaryota</taxon>
        <taxon>Viridiplantae</taxon>
        <taxon>Streptophyta</taxon>
        <taxon>Embryophyta</taxon>
        <taxon>Tracheophyta</taxon>
        <taxon>Spermatophyta</taxon>
        <taxon>Magnoliopsida</taxon>
        <taxon>Liliopsida</taxon>
        <taxon>Poales</taxon>
        <taxon>Poaceae</taxon>
        <taxon>PACMAD clade</taxon>
        <taxon>Panicoideae</taxon>
        <taxon>Panicodae</taxon>
        <taxon>Paniceae</taxon>
        <taxon>Anthephorinae</taxon>
        <taxon>Digitaria</taxon>
    </lineage>
</organism>
<proteinExistence type="inferred from homology"/>
<accession>A0A835FN94</accession>
<dbReference type="EMBL" id="JACEFO010000500">
    <property type="protein sequence ID" value="KAF8768662.1"/>
    <property type="molecule type" value="Genomic_DNA"/>
</dbReference>
<evidence type="ECO:0000256" key="1">
    <source>
        <dbReference type="RuleBase" id="RU003995"/>
    </source>
</evidence>